<reference evidence="2 3" key="1">
    <citation type="journal article" date="2006" name="Nat. Biotechnol.">
        <title>Genome sequence of the bioplastic-producing 'Knallgas' bacterium Ralstonia eutropha H16.</title>
        <authorList>
            <person name="Pohlmann A."/>
            <person name="Fricke W.F."/>
            <person name="Reinecke F."/>
            <person name="Kusian B."/>
            <person name="Liesegang H."/>
            <person name="Cramm R."/>
            <person name="Eitinger T."/>
            <person name="Ewering C."/>
            <person name="Potter M."/>
            <person name="Schwartz E."/>
            <person name="Strittmatter A."/>
            <person name="Voss I."/>
            <person name="Gottschalk G."/>
            <person name="Steinbuechel A."/>
            <person name="Friedrich B."/>
            <person name="Bowien B."/>
        </authorList>
    </citation>
    <scope>NUCLEOTIDE SEQUENCE [LARGE SCALE GENOMIC DNA]</scope>
    <source>
        <strain evidence="3">ATCC 17699 / DSM 428 / KCTC 22496 / NCIMB 10442 / H16 / Stanier 337</strain>
    </source>
</reference>
<accession>Q0KCZ8</accession>
<dbReference type="KEGG" id="reh:H16_A0980"/>
<name>Q0KCZ8_CUPNH</name>
<organism evidence="2 3">
    <name type="scientific">Cupriavidus necator (strain ATCC 17699 / DSM 428 / KCTC 22496 / NCIMB 10442 / H16 / Stanier 337)</name>
    <name type="common">Ralstonia eutropha</name>
    <dbReference type="NCBI Taxonomy" id="381666"/>
    <lineage>
        <taxon>Bacteria</taxon>
        <taxon>Pseudomonadati</taxon>
        <taxon>Pseudomonadota</taxon>
        <taxon>Betaproteobacteria</taxon>
        <taxon>Burkholderiales</taxon>
        <taxon>Burkholderiaceae</taxon>
        <taxon>Cupriavidus</taxon>
    </lineage>
</organism>
<dbReference type="Proteomes" id="UP000008210">
    <property type="component" value="Chromosome 1"/>
</dbReference>
<evidence type="ECO:0000313" key="2">
    <source>
        <dbReference type="EMBL" id="CAJ92123.1"/>
    </source>
</evidence>
<dbReference type="EMBL" id="AM260479">
    <property type="protein sequence ID" value="CAJ92123.1"/>
    <property type="molecule type" value="Genomic_DNA"/>
</dbReference>
<dbReference type="RefSeq" id="WP_011614822.1">
    <property type="nucleotide sequence ID" value="NC_008313.1"/>
</dbReference>
<protein>
    <submittedName>
        <fullName evidence="2">Uncharacterized protein</fullName>
    </submittedName>
</protein>
<keyword evidence="1" id="KW-0732">Signal</keyword>
<dbReference type="AlphaFoldDB" id="Q0KCZ8"/>
<evidence type="ECO:0000313" key="3">
    <source>
        <dbReference type="Proteomes" id="UP000008210"/>
    </source>
</evidence>
<feature type="signal peptide" evidence="1">
    <location>
        <begin position="1"/>
        <end position="27"/>
    </location>
</feature>
<dbReference type="HOGENOM" id="CLU_100518_0_0_4"/>
<evidence type="ECO:0000256" key="1">
    <source>
        <dbReference type="SAM" id="SignalP"/>
    </source>
</evidence>
<dbReference type="STRING" id="381666.H16_A0980"/>
<keyword evidence="3" id="KW-1185">Reference proteome</keyword>
<gene>
    <name evidence="2" type="ordered locus">H16_A0980</name>
</gene>
<feature type="chain" id="PRO_5004175028" evidence="1">
    <location>
        <begin position="28"/>
        <end position="241"/>
    </location>
</feature>
<dbReference type="eggNOG" id="ENOG5033NMS">
    <property type="taxonomic scope" value="Bacteria"/>
</dbReference>
<proteinExistence type="predicted"/>
<sequence>MKACMHGVLMRCLAALLPAALAWSAAAATATDCTRQPVAPARAHAVGTDMVVNGLPTRVLTMEFAGTAEAVSDAWRQYWTREGVPARGQRAGGQYVLSAIDGLCHYVLSLEPRPAPGGHVAGIFSVSKLAPVASGTGLGDLGLPPGAKVLSDVQSTDRGQRGRTLVVRLPGNAQAARQRAAERLAAQGWSSVVQMPAPVADGSGRIEGLTLAMQRQQERMDATFVDRAGQTDAVITVARPE</sequence>